<comment type="caution">
    <text evidence="2">The sequence shown here is derived from an EMBL/GenBank/DDBJ whole genome shotgun (WGS) entry which is preliminary data.</text>
</comment>
<dbReference type="EMBL" id="NIDN02000033">
    <property type="protein sequence ID" value="RLL99346.1"/>
    <property type="molecule type" value="Genomic_DNA"/>
</dbReference>
<keyword evidence="3" id="KW-1185">Reference proteome</keyword>
<gene>
    <name evidence="2" type="ORF">CFD26_103297</name>
</gene>
<dbReference type="OrthoDB" id="2305498at2759"/>
<organism evidence="2 3">
    <name type="scientific">Aspergillus turcosus</name>
    <dbReference type="NCBI Taxonomy" id="1245748"/>
    <lineage>
        <taxon>Eukaryota</taxon>
        <taxon>Fungi</taxon>
        <taxon>Dikarya</taxon>
        <taxon>Ascomycota</taxon>
        <taxon>Pezizomycotina</taxon>
        <taxon>Eurotiomycetes</taxon>
        <taxon>Eurotiomycetidae</taxon>
        <taxon>Eurotiales</taxon>
        <taxon>Aspergillaceae</taxon>
        <taxon>Aspergillus</taxon>
        <taxon>Aspergillus subgen. Fumigati</taxon>
    </lineage>
</organism>
<dbReference type="STRING" id="1245748.A0A421DB28"/>
<evidence type="ECO:0000313" key="3">
    <source>
        <dbReference type="Proteomes" id="UP000215289"/>
    </source>
</evidence>
<protein>
    <submittedName>
        <fullName evidence="2">Uncharacterized protein</fullName>
    </submittedName>
</protein>
<sequence>MDWDSTRTADPGKNLHMEAQHLVKNEAGLLTGFPTAVLLRALRRSAEVEVPEDVFKENRKELETEDLMDVVTPQISGKENQDLRDKHDEQKSPKSEKVQRRESNQGTTAVSEAEVLGEMKNIAI</sequence>
<proteinExistence type="predicted"/>
<accession>A0A421DB28</accession>
<evidence type="ECO:0000313" key="2">
    <source>
        <dbReference type="EMBL" id="RLL99346.1"/>
    </source>
</evidence>
<dbReference type="AlphaFoldDB" id="A0A421DB28"/>
<reference evidence="2 3" key="1">
    <citation type="submission" date="2018-08" db="EMBL/GenBank/DDBJ databases">
        <title>Draft genome sequences of two Aspergillus turcosus clinical strains isolated from bronchoalveolar lavage fluid: one azole-susceptible and the other azole-resistant.</title>
        <authorList>
            <person name="Parent-Michaud M."/>
            <person name="Dufresne P.J."/>
            <person name="Fournier E."/>
            <person name="Martineau C."/>
            <person name="Moreira S."/>
            <person name="Perkins V."/>
            <person name="De Repentigny L."/>
            <person name="Dufresne S.F."/>
        </authorList>
    </citation>
    <scope>NUCLEOTIDE SEQUENCE [LARGE SCALE GENOMIC DNA]</scope>
    <source>
        <strain evidence="2">HMR AF 1038</strain>
    </source>
</reference>
<evidence type="ECO:0000256" key="1">
    <source>
        <dbReference type="SAM" id="MobiDB-lite"/>
    </source>
</evidence>
<dbReference type="Proteomes" id="UP000215289">
    <property type="component" value="Unassembled WGS sequence"/>
</dbReference>
<feature type="region of interest" description="Disordered" evidence="1">
    <location>
        <begin position="58"/>
        <end position="113"/>
    </location>
</feature>
<name>A0A421DB28_9EURO</name>
<feature type="compositionally biased region" description="Basic and acidic residues" evidence="1">
    <location>
        <begin position="79"/>
        <end position="103"/>
    </location>
</feature>